<evidence type="ECO:0000256" key="2">
    <source>
        <dbReference type="ARBA" id="ARBA00005099"/>
    </source>
</evidence>
<comment type="caution">
    <text evidence="12">Lacks conserved residue(s) required for the propagation of feature annotation.</text>
</comment>
<evidence type="ECO:0000256" key="4">
    <source>
        <dbReference type="ARBA" id="ARBA00022576"/>
    </source>
</evidence>
<dbReference type="RefSeq" id="WP_100676967.1">
    <property type="nucleotide sequence ID" value="NZ_NIPO01000001.1"/>
</dbReference>
<accession>A0A2M9R3G3</accession>
<gene>
    <name evidence="12" type="primary">serC</name>
    <name evidence="14" type="ORF">CDL10_01915</name>
</gene>
<dbReference type="AlphaFoldDB" id="A0A2M9R3G3"/>
<sequence>MMKKYNFCAGPAPLSPEVYQKAAEALENFNDTGLSILEISHRSDAFLSILADCNKWVLELLSLENKGYQVLFLQGSASMEFARVPLNLLKTQAGYIDTGVWAQKAINEARKVGQVKIVASSEDKNYSYIPQGYHLPEQIDYLHCTSNNTIYGTQMNNFPDTNAPLVCDMSSDIFSRKLDFSQFGLIYAGAQKNISTSGLSVVIIHESLLSENVNIPNVLSYKQHFQHNGLYHTPPVFAVYLTWLNLQWLIQQGGVEAMEKINRQKAAMLYQEIDNNYLFFGTAQKQDRSLMNVCFRLVDENLSTQFDRFIESKNITGIQGHRYVGGYRVSLYNAVTLSDVEYLITCLKEFATEQS</sequence>
<feature type="domain" description="Aminotransferase class V" evidence="13">
    <location>
        <begin position="5"/>
        <end position="343"/>
    </location>
</feature>
<evidence type="ECO:0000313" key="15">
    <source>
        <dbReference type="Proteomes" id="UP000231960"/>
    </source>
</evidence>
<name>A0A2M9R3G3_9FLAO</name>
<dbReference type="Pfam" id="PF00266">
    <property type="entry name" value="Aminotran_5"/>
    <property type="match status" value="1"/>
</dbReference>
<dbReference type="InterPro" id="IPR020578">
    <property type="entry name" value="Aminotrans_V_PyrdxlP_BS"/>
</dbReference>
<dbReference type="InterPro" id="IPR015422">
    <property type="entry name" value="PyrdxlP-dep_Trfase_small"/>
</dbReference>
<comment type="cofactor">
    <cofactor evidence="12">
        <name>pyridoxal 5'-phosphate</name>
        <dbReference type="ChEBI" id="CHEBI:597326"/>
    </cofactor>
    <text evidence="12">Binds 1 pyridoxal phosphate per subunit.</text>
</comment>
<keyword evidence="6 12" id="KW-0808">Transferase</keyword>
<feature type="binding site" evidence="12">
    <location>
        <position position="168"/>
    </location>
    <ligand>
        <name>pyridoxal 5'-phosphate</name>
        <dbReference type="ChEBI" id="CHEBI:597326"/>
    </ligand>
</feature>
<keyword evidence="8 12" id="KW-0664">Pyridoxine biosynthesis</keyword>
<evidence type="ECO:0000256" key="9">
    <source>
        <dbReference type="ARBA" id="ARBA00023299"/>
    </source>
</evidence>
<dbReference type="SUPFAM" id="SSF53383">
    <property type="entry name" value="PLP-dependent transferases"/>
    <property type="match status" value="1"/>
</dbReference>
<dbReference type="GO" id="GO:0004648">
    <property type="term" value="F:O-phospho-L-serine:2-oxoglutarate aminotransferase activity"/>
    <property type="evidence" value="ECO:0007669"/>
    <property type="project" value="UniProtKB-UniRule"/>
</dbReference>
<comment type="function">
    <text evidence="12">Catalyzes the reversible conversion of 3-phosphohydroxypyruvate to phosphoserine and of 3-hydroxy-2-oxo-4-phosphonooxybutanoate to phosphohydroxythreonine.</text>
</comment>
<feature type="binding site" evidence="12">
    <location>
        <position position="191"/>
    </location>
    <ligand>
        <name>pyridoxal 5'-phosphate</name>
        <dbReference type="ChEBI" id="CHEBI:597326"/>
    </ligand>
</feature>
<feature type="binding site" evidence="12">
    <location>
        <position position="42"/>
    </location>
    <ligand>
        <name>L-glutamate</name>
        <dbReference type="ChEBI" id="CHEBI:29985"/>
    </ligand>
</feature>
<evidence type="ECO:0000313" key="14">
    <source>
        <dbReference type="EMBL" id="PJR03399.1"/>
    </source>
</evidence>
<dbReference type="UniPathway" id="UPA00244">
    <property type="reaction ID" value="UER00311"/>
</dbReference>
<keyword evidence="12" id="KW-0963">Cytoplasm</keyword>
<feature type="modified residue" description="N6-(pyridoxal phosphate)lysine" evidence="12">
    <location>
        <position position="192"/>
    </location>
</feature>
<dbReference type="GO" id="GO:0005737">
    <property type="term" value="C:cytoplasm"/>
    <property type="evidence" value="ECO:0007669"/>
    <property type="project" value="UniProtKB-SubCell"/>
</dbReference>
<evidence type="ECO:0000256" key="6">
    <source>
        <dbReference type="ARBA" id="ARBA00022679"/>
    </source>
</evidence>
<dbReference type="GO" id="GO:0030170">
    <property type="term" value="F:pyridoxal phosphate binding"/>
    <property type="evidence" value="ECO:0007669"/>
    <property type="project" value="UniProtKB-UniRule"/>
</dbReference>
<dbReference type="GO" id="GO:0006564">
    <property type="term" value="P:L-serine biosynthetic process"/>
    <property type="evidence" value="ECO:0007669"/>
    <property type="project" value="UniProtKB-UniRule"/>
</dbReference>
<dbReference type="InterPro" id="IPR022278">
    <property type="entry name" value="Pser_aminoTfrase"/>
</dbReference>
<evidence type="ECO:0000256" key="12">
    <source>
        <dbReference type="HAMAP-Rule" id="MF_00160"/>
    </source>
</evidence>
<dbReference type="PIRSF" id="PIRSF000525">
    <property type="entry name" value="SerC"/>
    <property type="match status" value="1"/>
</dbReference>
<comment type="pathway">
    <text evidence="1 12">Cofactor biosynthesis; pyridoxine 5'-phosphate biosynthesis; pyridoxine 5'-phosphate from D-erythrose 4-phosphate: step 3/5.</text>
</comment>
<dbReference type="EC" id="2.6.1.52" evidence="12"/>
<keyword evidence="5 12" id="KW-0028">Amino-acid biosynthesis</keyword>
<comment type="subcellular location">
    <subcellularLocation>
        <location evidence="12">Cytoplasm</location>
    </subcellularLocation>
</comment>
<evidence type="ECO:0000256" key="10">
    <source>
        <dbReference type="ARBA" id="ARBA00047630"/>
    </source>
</evidence>
<organism evidence="14 15">
    <name type="scientific">Avrilella dinanensis</name>
    <dbReference type="NCBI Taxonomy" id="2008672"/>
    <lineage>
        <taxon>Bacteria</taxon>
        <taxon>Pseudomonadati</taxon>
        <taxon>Bacteroidota</taxon>
        <taxon>Flavobacteriia</taxon>
        <taxon>Flavobacteriales</taxon>
        <taxon>Flavobacteriaceae</taxon>
        <taxon>Avrilella</taxon>
    </lineage>
</organism>
<proteinExistence type="inferred from homology"/>
<keyword evidence="4 12" id="KW-0032">Aminotransferase</keyword>
<dbReference type="NCBIfam" id="NF003764">
    <property type="entry name" value="PRK05355.1"/>
    <property type="match status" value="1"/>
</dbReference>
<evidence type="ECO:0000256" key="3">
    <source>
        <dbReference type="ARBA" id="ARBA00006904"/>
    </source>
</evidence>
<dbReference type="Gene3D" id="3.40.640.10">
    <property type="entry name" value="Type I PLP-dependent aspartate aminotransferase-like (Major domain)"/>
    <property type="match status" value="1"/>
</dbReference>
<dbReference type="Gene3D" id="3.90.1150.10">
    <property type="entry name" value="Aspartate Aminotransferase, domain 1"/>
    <property type="match status" value="1"/>
</dbReference>
<keyword evidence="9 12" id="KW-0718">Serine biosynthesis</keyword>
<evidence type="ECO:0000256" key="8">
    <source>
        <dbReference type="ARBA" id="ARBA00023096"/>
    </source>
</evidence>
<feature type="binding site" evidence="12">
    <location>
        <position position="149"/>
    </location>
    <ligand>
        <name>pyridoxal 5'-phosphate</name>
        <dbReference type="ChEBI" id="CHEBI:597326"/>
    </ligand>
</feature>
<feature type="binding site" evidence="12">
    <location>
        <position position="101"/>
    </location>
    <ligand>
        <name>pyridoxal 5'-phosphate</name>
        <dbReference type="ChEBI" id="CHEBI:597326"/>
    </ligand>
</feature>
<dbReference type="InterPro" id="IPR015421">
    <property type="entry name" value="PyrdxlP-dep_Trfase_major"/>
</dbReference>
<dbReference type="Proteomes" id="UP000231960">
    <property type="component" value="Unassembled WGS sequence"/>
</dbReference>
<evidence type="ECO:0000256" key="1">
    <source>
        <dbReference type="ARBA" id="ARBA00004915"/>
    </source>
</evidence>
<dbReference type="PANTHER" id="PTHR43247">
    <property type="entry name" value="PHOSPHOSERINE AMINOTRANSFERASE"/>
    <property type="match status" value="1"/>
</dbReference>
<evidence type="ECO:0000259" key="13">
    <source>
        <dbReference type="Pfam" id="PF00266"/>
    </source>
</evidence>
<dbReference type="OrthoDB" id="9809412at2"/>
<dbReference type="PROSITE" id="PS00595">
    <property type="entry name" value="AA_TRANSFER_CLASS_5"/>
    <property type="match status" value="1"/>
</dbReference>
<feature type="binding site" evidence="12">
    <location>
        <begin position="77"/>
        <end position="78"/>
    </location>
    <ligand>
        <name>pyridoxal 5'-phosphate</name>
        <dbReference type="ChEBI" id="CHEBI:597326"/>
    </ligand>
</feature>
<evidence type="ECO:0000256" key="7">
    <source>
        <dbReference type="ARBA" id="ARBA00022898"/>
    </source>
</evidence>
<dbReference type="UniPathway" id="UPA00135">
    <property type="reaction ID" value="UER00197"/>
</dbReference>
<dbReference type="InterPro" id="IPR015424">
    <property type="entry name" value="PyrdxlP-dep_Trfase"/>
</dbReference>
<keyword evidence="7 12" id="KW-0663">Pyridoxal phosphate</keyword>
<reference evidence="14 15" key="1">
    <citation type="submission" date="2017-06" db="EMBL/GenBank/DDBJ databases">
        <title>Description of Avrilella dinanensis gen. nov. sp. nov.</title>
        <authorList>
            <person name="Leyer C."/>
            <person name="Sassi M."/>
            <person name="Minet J."/>
            <person name="Kayal S."/>
            <person name="Cattoir V."/>
        </authorList>
    </citation>
    <scope>NUCLEOTIDE SEQUENCE [LARGE SCALE GENOMIC DNA]</scope>
    <source>
        <strain evidence="14 15">UR159</strain>
    </source>
</reference>
<keyword evidence="15" id="KW-1185">Reference proteome</keyword>
<comment type="pathway">
    <text evidence="2 12">Amino-acid biosynthesis; L-serine biosynthesis; L-serine from 3-phospho-D-glycerate: step 2/3.</text>
</comment>
<dbReference type="PANTHER" id="PTHR43247:SF1">
    <property type="entry name" value="PHOSPHOSERINE AMINOTRANSFERASE"/>
    <property type="match status" value="1"/>
</dbReference>
<comment type="caution">
    <text evidence="14">The sequence shown here is derived from an EMBL/GenBank/DDBJ whole genome shotgun (WGS) entry which is preliminary data.</text>
</comment>
<comment type="catalytic activity">
    <reaction evidence="10 12">
        <text>4-(phosphooxy)-L-threonine + 2-oxoglutarate = (R)-3-hydroxy-2-oxo-4-phosphooxybutanoate + L-glutamate</text>
        <dbReference type="Rhea" id="RHEA:16573"/>
        <dbReference type="ChEBI" id="CHEBI:16810"/>
        <dbReference type="ChEBI" id="CHEBI:29985"/>
        <dbReference type="ChEBI" id="CHEBI:58452"/>
        <dbReference type="ChEBI" id="CHEBI:58538"/>
        <dbReference type="EC" id="2.6.1.52"/>
    </reaction>
</comment>
<comment type="similarity">
    <text evidence="3 12">Belongs to the class-V pyridoxal-phosphate-dependent aminotransferase family. SerC subfamily.</text>
</comment>
<comment type="subunit">
    <text evidence="12">Homodimer.</text>
</comment>
<dbReference type="HAMAP" id="MF_00160">
    <property type="entry name" value="SerC_aminotrans_5"/>
    <property type="match status" value="1"/>
</dbReference>
<dbReference type="EMBL" id="NIPO01000001">
    <property type="protein sequence ID" value="PJR03399.1"/>
    <property type="molecule type" value="Genomic_DNA"/>
</dbReference>
<dbReference type="GO" id="GO:0008615">
    <property type="term" value="P:pyridoxine biosynthetic process"/>
    <property type="evidence" value="ECO:0007669"/>
    <property type="project" value="UniProtKB-UniRule"/>
</dbReference>
<dbReference type="FunFam" id="3.40.640.10:FF:000010">
    <property type="entry name" value="Phosphoserine aminotransferase"/>
    <property type="match status" value="1"/>
</dbReference>
<comment type="catalytic activity">
    <reaction evidence="11 12">
        <text>O-phospho-L-serine + 2-oxoglutarate = 3-phosphooxypyruvate + L-glutamate</text>
        <dbReference type="Rhea" id="RHEA:14329"/>
        <dbReference type="ChEBI" id="CHEBI:16810"/>
        <dbReference type="ChEBI" id="CHEBI:18110"/>
        <dbReference type="ChEBI" id="CHEBI:29985"/>
        <dbReference type="ChEBI" id="CHEBI:57524"/>
        <dbReference type="EC" id="2.6.1.52"/>
    </reaction>
</comment>
<dbReference type="FunFam" id="3.90.1150.10:FF:000006">
    <property type="entry name" value="Phosphoserine aminotransferase"/>
    <property type="match status" value="1"/>
</dbReference>
<evidence type="ECO:0000256" key="11">
    <source>
        <dbReference type="ARBA" id="ARBA00049007"/>
    </source>
</evidence>
<dbReference type="InterPro" id="IPR000192">
    <property type="entry name" value="Aminotrans_V_dom"/>
</dbReference>
<evidence type="ECO:0000256" key="5">
    <source>
        <dbReference type="ARBA" id="ARBA00022605"/>
    </source>
</evidence>
<protein>
    <recommendedName>
        <fullName evidence="12">Phosphoserine aminotransferase</fullName>
        <ecNumber evidence="12">2.6.1.52</ecNumber>
    </recommendedName>
    <alternativeName>
        <fullName evidence="12">Phosphohydroxythreonine aminotransferase</fullName>
        <shortName evidence="12">PSAT</shortName>
    </alternativeName>
</protein>